<comment type="cofactor">
    <cofactor evidence="1 8">
        <name>FAD</name>
        <dbReference type="ChEBI" id="CHEBI:57692"/>
    </cofactor>
</comment>
<evidence type="ECO:0000256" key="6">
    <source>
        <dbReference type="ARBA" id="ARBA00023157"/>
    </source>
</evidence>
<evidence type="ECO:0000256" key="1">
    <source>
        <dbReference type="ARBA" id="ARBA00001974"/>
    </source>
</evidence>
<dbReference type="OMA" id="PERKHCP"/>
<dbReference type="Proteomes" id="UP000277928">
    <property type="component" value="Unassembled WGS sequence"/>
</dbReference>
<keyword evidence="4 8" id="KW-0274">FAD</keyword>
<keyword evidence="3" id="KW-0732">Signal</keyword>
<evidence type="ECO:0000259" key="10">
    <source>
        <dbReference type="PROSITE" id="PS51352"/>
    </source>
</evidence>
<dbReference type="GO" id="GO:0000139">
    <property type="term" value="C:Golgi membrane"/>
    <property type="evidence" value="ECO:0007669"/>
    <property type="project" value="TreeGrafter"/>
</dbReference>
<dbReference type="Pfam" id="PF00085">
    <property type="entry name" value="Thioredoxin"/>
    <property type="match status" value="1"/>
</dbReference>
<dbReference type="STRING" id="42156.A0A3P6TYK1"/>
<dbReference type="PROSITE" id="PS51324">
    <property type="entry name" value="ERV_ALR"/>
    <property type="match status" value="1"/>
</dbReference>
<dbReference type="SUPFAM" id="SSF52833">
    <property type="entry name" value="Thioredoxin-like"/>
    <property type="match status" value="1"/>
</dbReference>
<evidence type="ECO:0000256" key="2">
    <source>
        <dbReference type="ARBA" id="ARBA00022630"/>
    </source>
</evidence>
<gene>
    <name evidence="11" type="ORF">NLS_LOCUS6472</name>
</gene>
<dbReference type="InterPro" id="IPR039798">
    <property type="entry name" value="Sulfhydryl_oxidase"/>
</dbReference>
<reference evidence="11 12" key="1">
    <citation type="submission" date="2018-08" db="EMBL/GenBank/DDBJ databases">
        <authorList>
            <person name="Laetsch R D."/>
            <person name="Stevens L."/>
            <person name="Kumar S."/>
            <person name="Blaxter L. M."/>
        </authorList>
    </citation>
    <scope>NUCLEOTIDE SEQUENCE [LARGE SCALE GENOMIC DNA]</scope>
</reference>
<evidence type="ECO:0000256" key="7">
    <source>
        <dbReference type="ARBA" id="ARBA00023180"/>
    </source>
</evidence>
<keyword evidence="2 8" id="KW-0285">Flavoprotein</keyword>
<keyword evidence="7" id="KW-0325">Glycoprotein</keyword>
<dbReference type="OrthoDB" id="59470at2759"/>
<keyword evidence="6" id="KW-1015">Disulfide bond</keyword>
<dbReference type="InterPro" id="IPR042568">
    <property type="entry name" value="QSOX_FAD-bd_sf"/>
</dbReference>
<evidence type="ECO:0000256" key="5">
    <source>
        <dbReference type="ARBA" id="ARBA00023002"/>
    </source>
</evidence>
<dbReference type="AlphaFoldDB" id="A0A3P6TYK1"/>
<comment type="catalytic activity">
    <reaction evidence="8">
        <text>2 R'C(R)SH + O2 = R'C(R)S-S(R)CR' + H2O2</text>
        <dbReference type="Rhea" id="RHEA:17357"/>
        <dbReference type="ChEBI" id="CHEBI:15379"/>
        <dbReference type="ChEBI" id="CHEBI:16240"/>
        <dbReference type="ChEBI" id="CHEBI:16520"/>
        <dbReference type="ChEBI" id="CHEBI:17412"/>
        <dbReference type="EC" id="1.8.3.2"/>
    </reaction>
</comment>
<dbReference type="GO" id="GO:0016971">
    <property type="term" value="F:flavin-dependent sulfhydryl oxidase activity"/>
    <property type="evidence" value="ECO:0007669"/>
    <property type="project" value="InterPro"/>
</dbReference>
<evidence type="ECO:0000313" key="12">
    <source>
        <dbReference type="Proteomes" id="UP000277928"/>
    </source>
</evidence>
<dbReference type="InterPro" id="IPR036249">
    <property type="entry name" value="Thioredoxin-like_sf"/>
</dbReference>
<feature type="non-terminal residue" evidence="11">
    <location>
        <position position="428"/>
    </location>
</feature>
<dbReference type="Gene3D" id="1.20.120.1960">
    <property type="entry name" value="QSOX sulfhydryl oxidase domain"/>
    <property type="match status" value="1"/>
</dbReference>
<evidence type="ECO:0000256" key="3">
    <source>
        <dbReference type="ARBA" id="ARBA00022729"/>
    </source>
</evidence>
<name>A0A3P6TYK1_LITSI</name>
<proteinExistence type="predicted"/>
<dbReference type="InterPro" id="IPR036774">
    <property type="entry name" value="ERV/ALR_sulphydryl_oxid_sf"/>
</dbReference>
<evidence type="ECO:0000256" key="4">
    <source>
        <dbReference type="ARBA" id="ARBA00022827"/>
    </source>
</evidence>
<keyword evidence="12" id="KW-1185">Reference proteome</keyword>
<dbReference type="PANTHER" id="PTHR22897">
    <property type="entry name" value="QUIESCIN Q6-RELATED SULFHYDRYL OXIDASE"/>
    <property type="match status" value="1"/>
</dbReference>
<feature type="domain" description="Thioredoxin" evidence="10">
    <location>
        <begin position="1"/>
        <end position="141"/>
    </location>
</feature>
<keyword evidence="5 8" id="KW-0560">Oxidoreductase</keyword>
<dbReference type="EC" id="1.8.3.2" evidence="8"/>
<dbReference type="GO" id="GO:0006457">
    <property type="term" value="P:protein folding"/>
    <property type="evidence" value="ECO:0007669"/>
    <property type="project" value="TreeGrafter"/>
</dbReference>
<accession>A0A3P6TYK1</accession>
<organism evidence="11 12">
    <name type="scientific">Litomosoides sigmodontis</name>
    <name type="common">Filarial nematode worm</name>
    <dbReference type="NCBI Taxonomy" id="42156"/>
    <lineage>
        <taxon>Eukaryota</taxon>
        <taxon>Metazoa</taxon>
        <taxon>Ecdysozoa</taxon>
        <taxon>Nematoda</taxon>
        <taxon>Chromadorea</taxon>
        <taxon>Rhabditida</taxon>
        <taxon>Spirurina</taxon>
        <taxon>Spiruromorpha</taxon>
        <taxon>Filarioidea</taxon>
        <taxon>Onchocercidae</taxon>
        <taxon>Litomosoides</taxon>
    </lineage>
</organism>
<evidence type="ECO:0000313" key="11">
    <source>
        <dbReference type="EMBL" id="VDK84030.1"/>
    </source>
</evidence>
<feature type="domain" description="ERV/ALR sulfhydryl oxidase" evidence="9">
    <location>
        <begin position="400"/>
        <end position="428"/>
    </location>
</feature>
<dbReference type="GO" id="GO:0005615">
    <property type="term" value="C:extracellular space"/>
    <property type="evidence" value="ECO:0007669"/>
    <property type="project" value="TreeGrafter"/>
</dbReference>
<evidence type="ECO:0000256" key="8">
    <source>
        <dbReference type="RuleBase" id="RU371123"/>
    </source>
</evidence>
<protein>
    <recommendedName>
        <fullName evidence="8">Sulfhydryl oxidase</fullName>
        <ecNumber evidence="8">1.8.3.2</ecNumber>
    </recommendedName>
</protein>
<evidence type="ECO:0000259" key="9">
    <source>
        <dbReference type="PROSITE" id="PS51324"/>
    </source>
</evidence>
<dbReference type="Gene3D" id="3.40.30.10">
    <property type="entry name" value="Glutaredoxin"/>
    <property type="match status" value="2"/>
</dbReference>
<dbReference type="PROSITE" id="PS51352">
    <property type="entry name" value="THIOREDOXIN_2"/>
    <property type="match status" value="1"/>
</dbReference>
<dbReference type="InterPro" id="IPR017905">
    <property type="entry name" value="ERV/ALR_sulphydryl_oxidase"/>
</dbReference>
<sequence length="428" mass="49323">MGRQPTAINPTLYDAKVDLIIQLDDMSFNDTVFCKHSLSSDSDDDCAAYVFYLDWCGHCRSYAQIYKSLARDIHGWNKVVRMAAVNCADPLNEATCQANDVLFFPFIKYFPRNSSNPKYGIPMKAQQSVREMRDLITQMVLLDYNTNRSPHWPNFDFLKNVQKYSELWKNMDKSVSLLVVIFEEGAGSLLLLDMTKYSDRLVARRSLNNHSLADSLHIKNFPSMAIFKREQMKPLLVAELRRLLFNELERFLISENGKNEIGENAVQNRSLCEADIVKCRQKYFVSENDMLKSIRYAVFDEVARNGKNLSGNNLTAIRDFLDILAKNLPTTTIYYNISDATKELINSKKAVNLLGKMRDFIDQNEDVIPIKEYKKKFLNLEDENDHPFPTEDNWEHCAGSNPKFRGYTCGLWTTFHALALQAYKNGLN</sequence>
<dbReference type="EMBL" id="UYRX01000573">
    <property type="protein sequence ID" value="VDK84030.1"/>
    <property type="molecule type" value="Genomic_DNA"/>
</dbReference>
<dbReference type="PANTHER" id="PTHR22897:SF8">
    <property type="entry name" value="SULFHYDRYL OXIDASE"/>
    <property type="match status" value="1"/>
</dbReference>
<dbReference type="GO" id="GO:0003756">
    <property type="term" value="F:protein disulfide isomerase activity"/>
    <property type="evidence" value="ECO:0007669"/>
    <property type="project" value="TreeGrafter"/>
</dbReference>
<dbReference type="Gene3D" id="1.20.120.310">
    <property type="entry name" value="ERV/ALR sulfhydryl oxidase domain"/>
    <property type="match status" value="1"/>
</dbReference>
<dbReference type="InterPro" id="IPR013766">
    <property type="entry name" value="Thioredoxin_domain"/>
</dbReference>